<evidence type="ECO:0000313" key="1">
    <source>
        <dbReference type="EMBL" id="ATW28282.1"/>
    </source>
</evidence>
<evidence type="ECO:0000313" key="2">
    <source>
        <dbReference type="Proteomes" id="UP000323521"/>
    </source>
</evidence>
<dbReference type="AlphaFoldDB" id="A0A3G1L0G8"/>
<dbReference type="Proteomes" id="UP000323521">
    <property type="component" value="Chromosome"/>
</dbReference>
<dbReference type="EMBL" id="CP017634">
    <property type="protein sequence ID" value="ATW28282.1"/>
    <property type="molecule type" value="Genomic_DNA"/>
</dbReference>
<sequence>MELGTNQSGQVLVRMEGTGESRLDLYSYQGTKLPAYLIYVVLKTLLAEGWVEKLESLHQSRKNMWKVEVCFSPKGTKEYRLYTIEQHQPVCSSTIAISQGQIETFSIWSEDAAPLLKKVFEDYPPVFLPRYRNYRHFYFFPTHFPLFAKNIKFKEIPEPIKTRREEPQRIKVNHEIFLTDTFPAGVTSGIMETIEALKCLEVLMA</sequence>
<protein>
    <submittedName>
        <fullName evidence="1">Uncharacterized protein</fullName>
    </submittedName>
</protein>
<organism evidence="1 2">
    <name type="scientific">Formimonas warabiya</name>
    <dbReference type="NCBI Taxonomy" id="1761012"/>
    <lineage>
        <taxon>Bacteria</taxon>
        <taxon>Bacillati</taxon>
        <taxon>Bacillota</taxon>
        <taxon>Clostridia</taxon>
        <taxon>Eubacteriales</taxon>
        <taxon>Peptococcaceae</taxon>
        <taxon>Candidatus Formimonas</taxon>
    </lineage>
</organism>
<proteinExistence type="predicted"/>
<name>A0A3G1L0G8_FORW1</name>
<keyword evidence="2" id="KW-1185">Reference proteome</keyword>
<gene>
    <name evidence="1" type="ORF">DCMF_01475</name>
</gene>
<dbReference type="KEGG" id="fwa:DCMF_01475"/>
<accession>A0A3G1L0G8</accession>
<reference evidence="1 2" key="1">
    <citation type="submission" date="2016-10" db="EMBL/GenBank/DDBJ databases">
        <title>Complete Genome Sequence of Peptococcaceae strain DCMF.</title>
        <authorList>
            <person name="Edwards R.J."/>
            <person name="Holland S.I."/>
            <person name="Deshpande N.P."/>
            <person name="Wong Y.K."/>
            <person name="Ertan H."/>
            <person name="Manefield M."/>
            <person name="Russell T.L."/>
            <person name="Lee M.J."/>
        </authorList>
    </citation>
    <scope>NUCLEOTIDE SEQUENCE [LARGE SCALE GENOMIC DNA]</scope>
    <source>
        <strain evidence="1 2">DCMF</strain>
    </source>
</reference>